<name>A0A921NCX3_9BACL</name>
<comment type="subcellular location">
    <subcellularLocation>
        <location evidence="1">Cell membrane</location>
        <topology evidence="1">Multi-pass membrane protein</topology>
    </subcellularLocation>
</comment>
<feature type="transmembrane region" description="Helical" evidence="6">
    <location>
        <begin position="49"/>
        <end position="67"/>
    </location>
</feature>
<feature type="transmembrane region" description="Helical" evidence="6">
    <location>
        <begin position="363"/>
        <end position="382"/>
    </location>
</feature>
<feature type="transmembrane region" description="Helical" evidence="6">
    <location>
        <begin position="168"/>
        <end position="186"/>
    </location>
</feature>
<feature type="transmembrane region" description="Helical" evidence="6">
    <location>
        <begin position="12"/>
        <end position="37"/>
    </location>
</feature>
<reference evidence="8" key="2">
    <citation type="submission" date="2021-09" db="EMBL/GenBank/DDBJ databases">
        <authorList>
            <person name="Gilroy R."/>
        </authorList>
    </citation>
    <scope>NUCLEOTIDE SEQUENCE</scope>
    <source>
        <strain evidence="8">CHK160-4876</strain>
    </source>
</reference>
<dbReference type="GO" id="GO:0005886">
    <property type="term" value="C:plasma membrane"/>
    <property type="evidence" value="ECO:0007669"/>
    <property type="project" value="UniProtKB-SubCell"/>
</dbReference>
<evidence type="ECO:0000256" key="5">
    <source>
        <dbReference type="ARBA" id="ARBA00023136"/>
    </source>
</evidence>
<dbReference type="PANTHER" id="PTHR23531:SF2">
    <property type="entry name" value="PERMEASE"/>
    <property type="match status" value="1"/>
</dbReference>
<dbReference type="InterPro" id="IPR052714">
    <property type="entry name" value="MFS_Exporter"/>
</dbReference>
<dbReference type="Gene3D" id="1.20.1250.20">
    <property type="entry name" value="MFS general substrate transporter like domains"/>
    <property type="match status" value="1"/>
</dbReference>
<proteinExistence type="predicted"/>
<feature type="transmembrane region" description="Helical" evidence="6">
    <location>
        <begin position="214"/>
        <end position="235"/>
    </location>
</feature>
<evidence type="ECO:0000313" key="9">
    <source>
        <dbReference type="Proteomes" id="UP000700212"/>
    </source>
</evidence>
<dbReference type="GO" id="GO:0022857">
    <property type="term" value="F:transmembrane transporter activity"/>
    <property type="evidence" value="ECO:0007669"/>
    <property type="project" value="InterPro"/>
</dbReference>
<dbReference type="CDD" id="cd17489">
    <property type="entry name" value="MFS_YfcJ_like"/>
    <property type="match status" value="1"/>
</dbReference>
<feature type="transmembrane region" description="Helical" evidence="6">
    <location>
        <begin position="103"/>
        <end position="126"/>
    </location>
</feature>
<feature type="transmembrane region" description="Helical" evidence="6">
    <location>
        <begin position="79"/>
        <end position="97"/>
    </location>
</feature>
<keyword evidence="5 6" id="KW-0472">Membrane</keyword>
<dbReference type="InterPro" id="IPR020846">
    <property type="entry name" value="MFS_dom"/>
</dbReference>
<dbReference type="SUPFAM" id="SSF103473">
    <property type="entry name" value="MFS general substrate transporter"/>
    <property type="match status" value="1"/>
</dbReference>
<protein>
    <submittedName>
        <fullName evidence="8">MFS transporter</fullName>
    </submittedName>
</protein>
<evidence type="ECO:0000256" key="4">
    <source>
        <dbReference type="ARBA" id="ARBA00022989"/>
    </source>
</evidence>
<feature type="transmembrane region" description="Helical" evidence="6">
    <location>
        <begin position="138"/>
        <end position="162"/>
    </location>
</feature>
<keyword evidence="2" id="KW-0813">Transport</keyword>
<keyword evidence="3 6" id="KW-0812">Transmembrane</keyword>
<feature type="transmembrane region" description="Helical" evidence="6">
    <location>
        <begin position="298"/>
        <end position="322"/>
    </location>
</feature>
<keyword evidence="4 6" id="KW-1133">Transmembrane helix</keyword>
<dbReference type="Pfam" id="PF07690">
    <property type="entry name" value="MFS_1"/>
    <property type="match status" value="1"/>
</dbReference>
<accession>A0A921NCX3</accession>
<dbReference type="InterPro" id="IPR036259">
    <property type="entry name" value="MFS_trans_sf"/>
</dbReference>
<dbReference type="PROSITE" id="PS50850">
    <property type="entry name" value="MFS"/>
    <property type="match status" value="1"/>
</dbReference>
<dbReference type="PANTHER" id="PTHR23531">
    <property type="entry name" value="QUINOLENE RESISTANCE PROTEIN NORA"/>
    <property type="match status" value="1"/>
</dbReference>
<dbReference type="EMBL" id="DYTV01000102">
    <property type="protein sequence ID" value="HJH11581.1"/>
    <property type="molecule type" value="Genomic_DNA"/>
</dbReference>
<evidence type="ECO:0000256" key="1">
    <source>
        <dbReference type="ARBA" id="ARBA00004651"/>
    </source>
</evidence>
<feature type="transmembrane region" description="Helical" evidence="6">
    <location>
        <begin position="271"/>
        <end position="292"/>
    </location>
</feature>
<sequence length="395" mass="43056">MTVAHEKIWTKRFISLFIMNLTVFFVFYGLVTTLPLYALDVLGQTDKEAGLLLTAFLVSAIVVRPFSGKLLDVFGKRKLLLIGLAFYFVCSVLYLWIKPLLFLLALRFFHGIWFSIITTAAGSLAADIVPTSRKGAGLGYYTMSTNLAVVIGPFIGLLVIQYSNFNTLFMILSSVVLVGGLLALTINTDDLQQPTNAKLSFRLGDLFERPSMPVALIASLVAFSYASVLSFLSVYAQHKGLMAAASWFYAVFAAAMLLTRPYVGRLYDQKGAVYVIVPAFFFFGIGLVMLAYVEGAVLFLIAGAFVGIGYGSLNTSLQALAIQATKPERSSYATATYFTMFDVGIALGSYVLGIIALKLGYMAVYLGSAALMVGVLALYLVIKRRVKQPSQIETL</sequence>
<gene>
    <name evidence="8" type="ORF">K8V30_07875</name>
</gene>
<dbReference type="InterPro" id="IPR011701">
    <property type="entry name" value="MFS"/>
</dbReference>
<feature type="transmembrane region" description="Helical" evidence="6">
    <location>
        <begin position="241"/>
        <end position="259"/>
    </location>
</feature>
<evidence type="ECO:0000313" key="8">
    <source>
        <dbReference type="EMBL" id="HJH11581.1"/>
    </source>
</evidence>
<feature type="domain" description="Major facilitator superfamily (MFS) profile" evidence="7">
    <location>
        <begin position="8"/>
        <end position="386"/>
    </location>
</feature>
<evidence type="ECO:0000256" key="2">
    <source>
        <dbReference type="ARBA" id="ARBA00022448"/>
    </source>
</evidence>
<dbReference type="AlphaFoldDB" id="A0A921NCX3"/>
<comment type="caution">
    <text evidence="8">The sequence shown here is derived from an EMBL/GenBank/DDBJ whole genome shotgun (WGS) entry which is preliminary data.</text>
</comment>
<evidence type="ECO:0000259" key="7">
    <source>
        <dbReference type="PROSITE" id="PS50850"/>
    </source>
</evidence>
<evidence type="ECO:0000256" key="6">
    <source>
        <dbReference type="SAM" id="Phobius"/>
    </source>
</evidence>
<feature type="transmembrane region" description="Helical" evidence="6">
    <location>
        <begin position="334"/>
        <end position="357"/>
    </location>
</feature>
<evidence type="ECO:0000256" key="3">
    <source>
        <dbReference type="ARBA" id="ARBA00022692"/>
    </source>
</evidence>
<organism evidence="8 9">
    <name type="scientific">Metalysinibacillus jejuensis</name>
    <dbReference type="NCBI Taxonomy" id="914327"/>
    <lineage>
        <taxon>Bacteria</taxon>
        <taxon>Bacillati</taxon>
        <taxon>Bacillota</taxon>
        <taxon>Bacilli</taxon>
        <taxon>Bacillales</taxon>
        <taxon>Caryophanaceae</taxon>
        <taxon>Metalysinibacillus</taxon>
    </lineage>
</organism>
<dbReference type="Proteomes" id="UP000700212">
    <property type="component" value="Unassembled WGS sequence"/>
</dbReference>
<reference evidence="8" key="1">
    <citation type="journal article" date="2021" name="PeerJ">
        <title>Extensive microbial diversity within the chicken gut microbiome revealed by metagenomics and culture.</title>
        <authorList>
            <person name="Gilroy R."/>
            <person name="Ravi A."/>
            <person name="Getino M."/>
            <person name="Pursley I."/>
            <person name="Horton D.L."/>
            <person name="Alikhan N.F."/>
            <person name="Baker D."/>
            <person name="Gharbi K."/>
            <person name="Hall N."/>
            <person name="Watson M."/>
            <person name="Adriaenssens E.M."/>
            <person name="Foster-Nyarko E."/>
            <person name="Jarju S."/>
            <person name="Secka A."/>
            <person name="Antonio M."/>
            <person name="Oren A."/>
            <person name="Chaudhuri R.R."/>
            <person name="La Ragione R."/>
            <person name="Hildebrand F."/>
            <person name="Pallen M.J."/>
        </authorList>
    </citation>
    <scope>NUCLEOTIDE SEQUENCE</scope>
    <source>
        <strain evidence="8">CHK160-4876</strain>
    </source>
</reference>